<accession>A0A6J7WDY5</accession>
<dbReference type="GO" id="GO:0016020">
    <property type="term" value="C:membrane"/>
    <property type="evidence" value="ECO:0007669"/>
    <property type="project" value="UniProtKB-SubCell"/>
</dbReference>
<feature type="transmembrane region" description="Helical" evidence="11">
    <location>
        <begin position="157"/>
        <end position="177"/>
    </location>
</feature>
<evidence type="ECO:0000313" key="13">
    <source>
        <dbReference type="EMBL" id="CAB4126070.1"/>
    </source>
</evidence>
<dbReference type="PRINTS" id="PR00075">
    <property type="entry name" value="FACDDSATRASE"/>
</dbReference>
<feature type="transmembrane region" description="Helical" evidence="11">
    <location>
        <begin position="77"/>
        <end position="97"/>
    </location>
</feature>
<sequence>MTTTPISNFNSRIRLLQLVNHIAVLGGLIAIGFGYLSASYLWIGLAAYVWFVLIGTTIGLHRYFSHRSFKTNRVWEYIMAWSGTICTVGTIIGWVGLHRYHHMNTDTELDPHDPRRIGIWNAWTYNWKRSKFGKKFIRLELGDPMIVFMHKNYFKIIFSYIAVLAIINPWLIIWCYCLPACGSYLAISAVTVIGHLHGYITFPVGDEARNSWITSLLSLGEGWHNNHHAKAGDHRQGYEWWELDPAAWLIEHVLRK</sequence>
<evidence type="ECO:0000256" key="5">
    <source>
        <dbReference type="ARBA" id="ARBA00022989"/>
    </source>
</evidence>
<keyword evidence="4" id="KW-0276">Fatty acid metabolism</keyword>
<evidence type="ECO:0000256" key="10">
    <source>
        <dbReference type="ARBA" id="ARBA00023160"/>
    </source>
</evidence>
<dbReference type="PANTHER" id="PTHR11351:SF31">
    <property type="entry name" value="DESATURASE 1, ISOFORM A-RELATED"/>
    <property type="match status" value="1"/>
</dbReference>
<keyword evidence="10" id="KW-0275">Fatty acid biosynthesis</keyword>
<protein>
    <submittedName>
        <fullName evidence="14">OLE1 Fatty-acid desaturase</fullName>
    </submittedName>
</protein>
<evidence type="ECO:0000313" key="14">
    <source>
        <dbReference type="EMBL" id="CAB5208779.1"/>
    </source>
</evidence>
<evidence type="ECO:0000256" key="9">
    <source>
        <dbReference type="ARBA" id="ARBA00023136"/>
    </source>
</evidence>
<dbReference type="Pfam" id="PF00487">
    <property type="entry name" value="FA_desaturase"/>
    <property type="match status" value="1"/>
</dbReference>
<feature type="domain" description="Fatty acid desaturase" evidence="12">
    <location>
        <begin position="42"/>
        <end position="255"/>
    </location>
</feature>
<organism evidence="14">
    <name type="scientific">uncultured Caudovirales phage</name>
    <dbReference type="NCBI Taxonomy" id="2100421"/>
    <lineage>
        <taxon>Viruses</taxon>
        <taxon>Duplodnaviria</taxon>
        <taxon>Heunggongvirae</taxon>
        <taxon>Uroviricota</taxon>
        <taxon>Caudoviricetes</taxon>
        <taxon>Peduoviridae</taxon>
        <taxon>Maltschvirus</taxon>
        <taxon>Maltschvirus maltsch</taxon>
    </lineage>
</organism>
<dbReference type="GO" id="GO:0016717">
    <property type="term" value="F:oxidoreductase activity, acting on paired donors, with oxidation of a pair of donors resulting in the reduction of molecular oxygen to two molecules of water"/>
    <property type="evidence" value="ECO:0007669"/>
    <property type="project" value="InterPro"/>
</dbReference>
<keyword evidence="3 11" id="KW-0812">Transmembrane</keyword>
<dbReference type="InterPro" id="IPR015876">
    <property type="entry name" value="Acyl-CoA_DS"/>
</dbReference>
<evidence type="ECO:0000256" key="4">
    <source>
        <dbReference type="ARBA" id="ARBA00022832"/>
    </source>
</evidence>
<evidence type="ECO:0000256" key="1">
    <source>
        <dbReference type="ARBA" id="ARBA00004141"/>
    </source>
</evidence>
<dbReference type="EMBL" id="LR798231">
    <property type="protein sequence ID" value="CAB5208779.1"/>
    <property type="molecule type" value="Genomic_DNA"/>
</dbReference>
<evidence type="ECO:0000256" key="3">
    <source>
        <dbReference type="ARBA" id="ARBA00022692"/>
    </source>
</evidence>
<keyword evidence="6" id="KW-0560">Oxidoreductase</keyword>
<evidence type="ECO:0000256" key="7">
    <source>
        <dbReference type="ARBA" id="ARBA00023004"/>
    </source>
</evidence>
<gene>
    <name evidence="14" type="ORF">UFOVP181_168</name>
    <name evidence="13" type="ORF">UFOVP57_471</name>
</gene>
<name>A0A6J7WDY5_9CAUD</name>
<dbReference type="PANTHER" id="PTHR11351">
    <property type="entry name" value="ACYL-COA DESATURASE"/>
    <property type="match status" value="1"/>
</dbReference>
<keyword evidence="7" id="KW-0408">Iron</keyword>
<keyword evidence="2" id="KW-0444">Lipid biosynthesis</keyword>
<evidence type="ECO:0000259" key="12">
    <source>
        <dbReference type="Pfam" id="PF00487"/>
    </source>
</evidence>
<dbReference type="CDD" id="cd03505">
    <property type="entry name" value="Delta9-FADS-like"/>
    <property type="match status" value="1"/>
</dbReference>
<keyword evidence="9 11" id="KW-0472">Membrane</keyword>
<evidence type="ECO:0000256" key="2">
    <source>
        <dbReference type="ARBA" id="ARBA00022516"/>
    </source>
</evidence>
<comment type="subcellular location">
    <subcellularLocation>
        <location evidence="1">Membrane</location>
        <topology evidence="1">Multi-pass membrane protein</topology>
    </subcellularLocation>
</comment>
<keyword evidence="8" id="KW-0443">Lipid metabolism</keyword>
<feature type="transmembrane region" description="Helical" evidence="11">
    <location>
        <begin position="42"/>
        <end position="65"/>
    </location>
</feature>
<evidence type="ECO:0000256" key="8">
    <source>
        <dbReference type="ARBA" id="ARBA00023098"/>
    </source>
</evidence>
<dbReference type="EMBL" id="LR796187">
    <property type="protein sequence ID" value="CAB4126070.1"/>
    <property type="molecule type" value="Genomic_DNA"/>
</dbReference>
<reference evidence="14" key="1">
    <citation type="submission" date="2020-05" db="EMBL/GenBank/DDBJ databases">
        <authorList>
            <person name="Chiriac C."/>
            <person name="Salcher M."/>
            <person name="Ghai R."/>
            <person name="Kavagutti S V."/>
        </authorList>
    </citation>
    <scope>NUCLEOTIDE SEQUENCE</scope>
</reference>
<feature type="transmembrane region" description="Helical" evidence="11">
    <location>
        <begin position="18"/>
        <end position="36"/>
    </location>
</feature>
<evidence type="ECO:0000256" key="11">
    <source>
        <dbReference type="SAM" id="Phobius"/>
    </source>
</evidence>
<proteinExistence type="predicted"/>
<evidence type="ECO:0000256" key="6">
    <source>
        <dbReference type="ARBA" id="ARBA00023002"/>
    </source>
</evidence>
<dbReference type="InterPro" id="IPR005804">
    <property type="entry name" value="FA_desaturase_dom"/>
</dbReference>
<dbReference type="GO" id="GO:0006633">
    <property type="term" value="P:fatty acid biosynthetic process"/>
    <property type="evidence" value="ECO:0007669"/>
    <property type="project" value="UniProtKB-KW"/>
</dbReference>
<keyword evidence="5 11" id="KW-1133">Transmembrane helix</keyword>